<evidence type="ECO:0008006" key="5">
    <source>
        <dbReference type="Google" id="ProtNLM"/>
    </source>
</evidence>
<evidence type="ECO:0000256" key="1">
    <source>
        <dbReference type="SAM" id="MobiDB-lite"/>
    </source>
</evidence>
<accession>A0ABT1TZL0</accession>
<comment type="caution">
    <text evidence="3">The sequence shown here is derived from an EMBL/GenBank/DDBJ whole genome shotgun (WGS) entry which is preliminary data.</text>
</comment>
<sequence length="107" mass="11010">MKKIQKTPFALAMSASLLPFAANAAQPGNNPFAMQDLNSGYMQTAEAEKDGASKMKDGACGEGKCGGQMKDKTTDKKAIEAVCAGKKAAPAPSGDKAEDGKKSEPAK</sequence>
<feature type="region of interest" description="Disordered" evidence="1">
    <location>
        <begin position="84"/>
        <end position="107"/>
    </location>
</feature>
<dbReference type="RefSeq" id="WP_256613174.1">
    <property type="nucleotide sequence ID" value="NZ_JANIBK010000001.1"/>
</dbReference>
<name>A0ABT1TZL0_9GAMM</name>
<feature type="chain" id="PRO_5045682764" description="Low-complexity protein" evidence="2">
    <location>
        <begin position="25"/>
        <end position="107"/>
    </location>
</feature>
<feature type="signal peptide" evidence="2">
    <location>
        <begin position="1"/>
        <end position="24"/>
    </location>
</feature>
<evidence type="ECO:0000313" key="3">
    <source>
        <dbReference type="EMBL" id="MCQ8126851.1"/>
    </source>
</evidence>
<dbReference type="EMBL" id="JANIBK010000001">
    <property type="protein sequence ID" value="MCQ8126851.1"/>
    <property type="molecule type" value="Genomic_DNA"/>
</dbReference>
<keyword evidence="2" id="KW-0732">Signal</keyword>
<feature type="compositionally biased region" description="Basic and acidic residues" evidence="1">
    <location>
        <begin position="95"/>
        <end position="107"/>
    </location>
</feature>
<proteinExistence type="predicted"/>
<evidence type="ECO:0000313" key="4">
    <source>
        <dbReference type="Proteomes" id="UP001524586"/>
    </source>
</evidence>
<gene>
    <name evidence="3" type="ORF">NP596_00160</name>
</gene>
<evidence type="ECO:0000256" key="2">
    <source>
        <dbReference type="SAM" id="SignalP"/>
    </source>
</evidence>
<protein>
    <recommendedName>
        <fullName evidence="5">Low-complexity protein</fullName>
    </recommendedName>
</protein>
<reference evidence="3 4" key="1">
    <citation type="submission" date="2022-07" db="EMBL/GenBank/DDBJ databases">
        <title>Methylomonas rivi sp. nov., Methylomonas rosea sp. nov., Methylomonas aureus sp. nov. and Methylomonas subterranea sp. nov., four novel methanotrophs isolated from a freshwater creek and the deep terrestrial subsurface.</title>
        <authorList>
            <person name="Abin C."/>
            <person name="Sankaranarayanan K."/>
            <person name="Garner C."/>
            <person name="Sindelar R."/>
            <person name="Kotary K."/>
            <person name="Garner R."/>
            <person name="Barclay S."/>
            <person name="Lawson P."/>
            <person name="Krumholz L."/>
        </authorList>
    </citation>
    <scope>NUCLEOTIDE SEQUENCE [LARGE SCALE GENOMIC DNA]</scope>
    <source>
        <strain evidence="3 4">WSC-6</strain>
    </source>
</reference>
<organism evidence="3 4">
    <name type="scientific">Methylomonas rivi</name>
    <dbReference type="NCBI Taxonomy" id="2952226"/>
    <lineage>
        <taxon>Bacteria</taxon>
        <taxon>Pseudomonadati</taxon>
        <taxon>Pseudomonadota</taxon>
        <taxon>Gammaproteobacteria</taxon>
        <taxon>Methylococcales</taxon>
        <taxon>Methylococcaceae</taxon>
        <taxon>Methylomonas</taxon>
    </lineage>
</organism>
<dbReference type="Proteomes" id="UP001524586">
    <property type="component" value="Unassembled WGS sequence"/>
</dbReference>
<keyword evidence="4" id="KW-1185">Reference proteome</keyword>